<dbReference type="AlphaFoldDB" id="D2U8S5"/>
<dbReference type="STRING" id="380358.XALC_0186"/>
<sequence length="113" mass="12567">MEFSPDFRTRPEKSAPMINIIVDSKHVWACIKLRGQQIAHGSTIAQHCRFAVYVCGDSICIGTHIVVQRGCMAPIVAWLRKHKVEVLIEDDSPHAPDLIDLQTGEFISEGSPT</sequence>
<gene>
    <name evidence="1" type="ordered locus">XALc_0186</name>
</gene>
<reference evidence="1 2" key="1">
    <citation type="journal article" date="2009" name="BMC Genomics">
        <title>The complete genome sequence of Xanthomonas albilineans provides new insights into the reductive genome evolution of the xylem-limited Xanthomonadaceae.</title>
        <authorList>
            <person name="Pieretti I."/>
            <person name="Royer M."/>
            <person name="Barbe V."/>
            <person name="Carrere S."/>
            <person name="Koebnik R."/>
            <person name="Cociancich S."/>
            <person name="Couloux A."/>
            <person name="Darrasse A."/>
            <person name="Gouzy J."/>
            <person name="Jacques M.A."/>
            <person name="Lauber E."/>
            <person name="Manceau C."/>
            <person name="Mangenot S."/>
            <person name="Poussier S."/>
            <person name="Segurens B."/>
            <person name="Szurek B."/>
            <person name="Verdier V."/>
            <person name="Arlat M."/>
            <person name="Rott P."/>
        </authorList>
    </citation>
    <scope>NUCLEOTIDE SEQUENCE [LARGE SCALE GENOMIC DNA]</scope>
    <source>
        <strain evidence="2">GPE PC73 / CFBP 7063</strain>
    </source>
</reference>
<name>D2U8S5_XANAP</name>
<proteinExistence type="predicted"/>
<accession>D2U8S5</accession>
<organism evidence="1 2">
    <name type="scientific">Xanthomonas albilineans (strain GPE PC73 / CFBP 7063)</name>
    <dbReference type="NCBI Taxonomy" id="380358"/>
    <lineage>
        <taxon>Bacteria</taxon>
        <taxon>Pseudomonadati</taxon>
        <taxon>Pseudomonadota</taxon>
        <taxon>Gammaproteobacteria</taxon>
        <taxon>Lysobacterales</taxon>
        <taxon>Lysobacteraceae</taxon>
        <taxon>Xanthomonas</taxon>
    </lineage>
</organism>
<keyword evidence="2" id="KW-1185">Reference proteome</keyword>
<dbReference type="EMBL" id="FP565176">
    <property type="protein sequence ID" value="CBA14731.1"/>
    <property type="molecule type" value="Genomic_DNA"/>
</dbReference>
<dbReference type="KEGG" id="xal:XALC_0186"/>
<evidence type="ECO:0000313" key="2">
    <source>
        <dbReference type="Proteomes" id="UP000001890"/>
    </source>
</evidence>
<protein>
    <submittedName>
        <fullName evidence="1">Uncharacterized protein</fullName>
    </submittedName>
</protein>
<evidence type="ECO:0000313" key="1">
    <source>
        <dbReference type="EMBL" id="CBA14731.1"/>
    </source>
</evidence>
<dbReference type="Proteomes" id="UP000001890">
    <property type="component" value="Chromosome"/>
</dbReference>
<dbReference type="RefSeq" id="WP_012914749.1">
    <property type="nucleotide sequence ID" value="NC_013722.1"/>
</dbReference>